<organism evidence="2 3">
    <name type="scientific">Natrinema pellirubrum (strain DSM 15624 / CIP 106293 / JCM 10476 / NCIMB 786 / 157)</name>
    <dbReference type="NCBI Taxonomy" id="797303"/>
    <lineage>
        <taxon>Archaea</taxon>
        <taxon>Methanobacteriati</taxon>
        <taxon>Methanobacteriota</taxon>
        <taxon>Stenosarchaea group</taxon>
        <taxon>Halobacteria</taxon>
        <taxon>Halobacteriales</taxon>
        <taxon>Natrialbaceae</taxon>
        <taxon>Natrinema</taxon>
    </lineage>
</organism>
<dbReference type="eggNOG" id="arCOG08937">
    <property type="taxonomic scope" value="Archaea"/>
</dbReference>
<geneLocation type="plasmid" evidence="2 3">
    <name>pNATPE01</name>
</geneLocation>
<dbReference type="RefSeq" id="WP_015310308.1">
    <property type="nucleotide sequence ID" value="NZ_AOIE01000049.1"/>
</dbReference>
<dbReference type="HOGENOM" id="CLU_2629832_0_0_2"/>
<keyword evidence="1" id="KW-0812">Transmembrane</keyword>
<feature type="transmembrane region" description="Helical" evidence="1">
    <location>
        <begin position="12"/>
        <end position="30"/>
    </location>
</feature>
<accession>L0JRI7</accession>
<sequence>MSVEPLQEKIPRFTVPAIIVLLAGSLFYTVLTTTAIFAWLVFWGGLLSIGLWLAVVYLLYRLVLAVEQFPLRWLSSY</sequence>
<evidence type="ECO:0000313" key="2">
    <source>
        <dbReference type="EMBL" id="AGB33839.1"/>
    </source>
</evidence>
<dbReference type="Proteomes" id="UP000010843">
    <property type="component" value="Plasmid pNATPE01"/>
</dbReference>
<evidence type="ECO:0000313" key="3">
    <source>
        <dbReference type="Proteomes" id="UP000010843"/>
    </source>
</evidence>
<gene>
    <name evidence="2" type="ordered locus">Natpe_4123</name>
</gene>
<name>L0JRI7_NATP1</name>
<keyword evidence="2" id="KW-0614">Plasmid</keyword>
<dbReference type="KEGG" id="npe:Natpe_4123"/>
<dbReference type="EMBL" id="CP003373">
    <property type="protein sequence ID" value="AGB33839.1"/>
    <property type="molecule type" value="Genomic_DNA"/>
</dbReference>
<feature type="transmembrane region" description="Helical" evidence="1">
    <location>
        <begin position="36"/>
        <end position="60"/>
    </location>
</feature>
<protein>
    <submittedName>
        <fullName evidence="2">Uncharacterized protein</fullName>
    </submittedName>
</protein>
<dbReference type="AlphaFoldDB" id="L0JRI7"/>
<keyword evidence="1" id="KW-0472">Membrane</keyword>
<reference evidence="3" key="1">
    <citation type="submission" date="2012-02" db="EMBL/GenBank/DDBJ databases">
        <title>Complete sequence of plasmid 1 of Natrinema pellirubrum DSM 15624.</title>
        <authorList>
            <person name="Lucas S."/>
            <person name="Han J."/>
            <person name="Lapidus A."/>
            <person name="Cheng J.-F."/>
            <person name="Goodwin L."/>
            <person name="Pitluck S."/>
            <person name="Peters L."/>
            <person name="Teshima H."/>
            <person name="Detter J.C."/>
            <person name="Han C."/>
            <person name="Tapia R."/>
            <person name="Land M."/>
            <person name="Hauser L."/>
            <person name="Kyrpides N."/>
            <person name="Ivanova N."/>
            <person name="Pagani I."/>
            <person name="Sproer C."/>
            <person name="Anderson I."/>
            <person name="Woyke T."/>
        </authorList>
    </citation>
    <scope>NUCLEOTIDE SEQUENCE [LARGE SCALE GENOMIC DNA]</scope>
    <source>
        <strain evidence="3">DSM 15624 / JCM 10476 / NCIMB 786</strain>
        <plasmid evidence="3">pNATPE01</plasmid>
    </source>
</reference>
<proteinExistence type="predicted"/>
<evidence type="ECO:0000256" key="1">
    <source>
        <dbReference type="SAM" id="Phobius"/>
    </source>
</evidence>
<keyword evidence="1" id="KW-1133">Transmembrane helix</keyword>